<feature type="domain" description="Phospholipid/glycerol acyltransferase" evidence="9">
    <location>
        <begin position="86"/>
        <end position="200"/>
    </location>
</feature>
<reference evidence="10 11" key="1">
    <citation type="journal article" date="2013" name="BMC Genomics">
        <title>The miniature genome of a carnivorous plant Genlisea aurea contains a low number of genes and short non-coding sequences.</title>
        <authorList>
            <person name="Leushkin E.V."/>
            <person name="Sutormin R.A."/>
            <person name="Nabieva E.R."/>
            <person name="Penin A.A."/>
            <person name="Kondrashov A.S."/>
            <person name="Logacheva M.D."/>
        </authorList>
    </citation>
    <scope>NUCLEOTIDE SEQUENCE [LARGE SCALE GENOMIC DNA]</scope>
</reference>
<dbReference type="PANTHER" id="PTHR10983">
    <property type="entry name" value="1-ACYLGLYCEROL-3-PHOSPHATE ACYLTRANSFERASE-RELATED"/>
    <property type="match status" value="1"/>
</dbReference>
<evidence type="ECO:0000259" key="9">
    <source>
        <dbReference type="SMART" id="SM00563"/>
    </source>
</evidence>
<evidence type="ECO:0000256" key="6">
    <source>
        <dbReference type="ARBA" id="ARBA00022679"/>
    </source>
</evidence>
<evidence type="ECO:0000256" key="4">
    <source>
        <dbReference type="ARBA" id="ARBA00008655"/>
    </source>
</evidence>
<evidence type="ECO:0000256" key="8">
    <source>
        <dbReference type="SAM" id="Phobius"/>
    </source>
</evidence>
<dbReference type="UniPathway" id="UPA00557">
    <property type="reaction ID" value="UER00613"/>
</dbReference>
<comment type="caution">
    <text evidence="10">The sequence shown here is derived from an EMBL/GenBank/DDBJ whole genome shotgun (WGS) entry which is preliminary data.</text>
</comment>
<dbReference type="GO" id="GO:0003841">
    <property type="term" value="F:1-acylglycerol-3-phosphate O-acyltransferase activity"/>
    <property type="evidence" value="ECO:0007669"/>
    <property type="project" value="UniProtKB-EC"/>
</dbReference>
<feature type="transmembrane region" description="Helical" evidence="8">
    <location>
        <begin position="12"/>
        <end position="37"/>
    </location>
</feature>
<dbReference type="InterPro" id="IPR002123">
    <property type="entry name" value="Plipid/glycerol_acylTrfase"/>
</dbReference>
<dbReference type="OrthoDB" id="189226at2759"/>
<evidence type="ECO:0000256" key="2">
    <source>
        <dbReference type="ARBA" id="ARBA00004728"/>
    </source>
</evidence>
<dbReference type="CDD" id="cd07990">
    <property type="entry name" value="LPLAT_LCLAT1-like"/>
    <property type="match status" value="1"/>
</dbReference>
<dbReference type="GO" id="GO:0012505">
    <property type="term" value="C:endomembrane system"/>
    <property type="evidence" value="ECO:0007669"/>
    <property type="project" value="TreeGrafter"/>
</dbReference>
<evidence type="ECO:0000256" key="5">
    <source>
        <dbReference type="ARBA" id="ARBA00013211"/>
    </source>
</evidence>
<keyword evidence="6" id="KW-0808">Transferase</keyword>
<dbReference type="EMBL" id="AUSU01006411">
    <property type="protein sequence ID" value="EPS62079.1"/>
    <property type="molecule type" value="Genomic_DNA"/>
</dbReference>
<dbReference type="Pfam" id="PF16076">
    <property type="entry name" value="Acyltransf_C"/>
    <property type="match status" value="1"/>
</dbReference>
<evidence type="ECO:0000256" key="3">
    <source>
        <dbReference type="ARBA" id="ARBA00005189"/>
    </source>
</evidence>
<dbReference type="InterPro" id="IPR032098">
    <property type="entry name" value="Acyltransf_C"/>
</dbReference>
<dbReference type="AlphaFoldDB" id="S8C5R4"/>
<dbReference type="Pfam" id="PF01553">
    <property type="entry name" value="Acyltransferase"/>
    <property type="match status" value="1"/>
</dbReference>
<feature type="non-terminal residue" evidence="10">
    <location>
        <position position="355"/>
    </location>
</feature>
<comment type="pathway">
    <text evidence="2">Phospholipid metabolism; CDP-diacylglycerol biosynthesis; CDP-diacylglycerol from sn-glycerol 3-phosphate: step 2/3.</text>
</comment>
<keyword evidence="8" id="KW-0812">Transmembrane</keyword>
<keyword evidence="11" id="KW-1185">Reference proteome</keyword>
<comment type="pathway">
    <text evidence="3">Lipid metabolism.</text>
</comment>
<organism evidence="10 11">
    <name type="scientific">Genlisea aurea</name>
    <dbReference type="NCBI Taxonomy" id="192259"/>
    <lineage>
        <taxon>Eukaryota</taxon>
        <taxon>Viridiplantae</taxon>
        <taxon>Streptophyta</taxon>
        <taxon>Embryophyta</taxon>
        <taxon>Tracheophyta</taxon>
        <taxon>Spermatophyta</taxon>
        <taxon>Magnoliopsida</taxon>
        <taxon>eudicotyledons</taxon>
        <taxon>Gunneridae</taxon>
        <taxon>Pentapetalae</taxon>
        <taxon>asterids</taxon>
        <taxon>lamiids</taxon>
        <taxon>Lamiales</taxon>
        <taxon>Lentibulariaceae</taxon>
        <taxon>Genlisea</taxon>
    </lineage>
</organism>
<comment type="similarity">
    <text evidence="4">Belongs to the 1-acyl-sn-glycerol-3-phosphate acyltransferase family.</text>
</comment>
<sequence length="355" mass="40458">KHFPLTPFRIFRGVLCLVIYLSTAFMLLTYLAPVALLLRLLSVHYSRKFVSSLFGLWLGLWPVLFEKINKTRVIFSGDRIPVEKRVLVMSNHRTEVDWMYLWNLALRKGCLGHIKYVLKSSLMKLPLFGWGFHVLEFIPVARKWEVDESTMTRILSTFADRRDPLWLVVFPEGTDYTDQKCLRSQSFAKENGLPVLKNVLLPKSRGFYCCLKNLRGSLDAVYDVTIAYKHRCPSFMDNVFGVDPSEVHMHVRRIPLDGIPSPEGEVSSWLTREFLSKDQLLNDFAVEGRFPSDHGGTTTAGEEEGELPAAECAARCAAVIGITCMFAWLTLHAWVWSRVYVGLSCAYLACSTYLS</sequence>
<feature type="non-terminal residue" evidence="10">
    <location>
        <position position="1"/>
    </location>
</feature>
<dbReference type="SMART" id="SM00563">
    <property type="entry name" value="PlsC"/>
    <property type="match status" value="1"/>
</dbReference>
<dbReference type="EC" id="2.3.1.51" evidence="5"/>
<keyword evidence="8" id="KW-1133">Transmembrane helix</keyword>
<evidence type="ECO:0000313" key="10">
    <source>
        <dbReference type="EMBL" id="EPS62079.1"/>
    </source>
</evidence>
<comment type="catalytic activity">
    <reaction evidence="1">
        <text>a 1-acyl-sn-glycero-3-phosphate + an acyl-CoA = a 1,2-diacyl-sn-glycero-3-phosphate + CoA</text>
        <dbReference type="Rhea" id="RHEA:19709"/>
        <dbReference type="ChEBI" id="CHEBI:57287"/>
        <dbReference type="ChEBI" id="CHEBI:57970"/>
        <dbReference type="ChEBI" id="CHEBI:58342"/>
        <dbReference type="ChEBI" id="CHEBI:58608"/>
        <dbReference type="EC" id="2.3.1.51"/>
    </reaction>
</comment>
<protein>
    <recommendedName>
        <fullName evidence="5">1-acylglycerol-3-phosphate O-acyltransferase</fullName>
        <ecNumber evidence="5">2.3.1.51</ecNumber>
    </recommendedName>
</protein>
<evidence type="ECO:0000313" key="11">
    <source>
        <dbReference type="Proteomes" id="UP000015453"/>
    </source>
</evidence>
<name>S8C5R4_9LAMI</name>
<dbReference type="PANTHER" id="PTHR10983:SF16">
    <property type="entry name" value="LYSOCARDIOLIPIN ACYLTRANSFERASE 1"/>
    <property type="match status" value="1"/>
</dbReference>
<gene>
    <name evidence="10" type="ORF">M569_12713</name>
</gene>
<accession>S8C5R4</accession>
<dbReference type="GO" id="GO:0016024">
    <property type="term" value="P:CDP-diacylglycerol biosynthetic process"/>
    <property type="evidence" value="ECO:0007669"/>
    <property type="project" value="UniProtKB-UniPathway"/>
</dbReference>
<proteinExistence type="inferred from homology"/>
<keyword evidence="8" id="KW-0472">Membrane</keyword>
<keyword evidence="7" id="KW-0012">Acyltransferase</keyword>
<evidence type="ECO:0000256" key="7">
    <source>
        <dbReference type="ARBA" id="ARBA00023315"/>
    </source>
</evidence>
<dbReference type="SUPFAM" id="SSF69593">
    <property type="entry name" value="Glycerol-3-phosphate (1)-acyltransferase"/>
    <property type="match status" value="1"/>
</dbReference>
<dbReference type="Proteomes" id="UP000015453">
    <property type="component" value="Unassembled WGS sequence"/>
</dbReference>
<evidence type="ECO:0000256" key="1">
    <source>
        <dbReference type="ARBA" id="ARBA00001141"/>
    </source>
</evidence>